<feature type="transmembrane region" description="Helical" evidence="7">
    <location>
        <begin position="21"/>
        <end position="40"/>
    </location>
</feature>
<keyword evidence="3 7" id="KW-0812">Transmembrane</keyword>
<feature type="transmembrane region" description="Helical" evidence="7">
    <location>
        <begin position="145"/>
        <end position="162"/>
    </location>
</feature>
<keyword evidence="4 7" id="KW-1133">Transmembrane helix</keyword>
<dbReference type="PANTHER" id="PTHR20855:SF129">
    <property type="entry name" value="HEMOLYSIN-3 HOMOLOG"/>
    <property type="match status" value="1"/>
</dbReference>
<keyword evidence="6" id="KW-0862">Zinc</keyword>
<name>A0A0R2G0D4_9LACO</name>
<evidence type="ECO:0000256" key="4">
    <source>
        <dbReference type="ARBA" id="ARBA00022989"/>
    </source>
</evidence>
<proteinExistence type="inferred from homology"/>
<reference evidence="10 11" key="1">
    <citation type="journal article" date="2015" name="Genome Announc.">
        <title>Expanding the biotechnology potential of lactobacilli through comparative genomics of 213 strains and associated genera.</title>
        <authorList>
            <person name="Sun Z."/>
            <person name="Harris H.M."/>
            <person name="McCann A."/>
            <person name="Guo C."/>
            <person name="Argimon S."/>
            <person name="Zhang W."/>
            <person name="Yang X."/>
            <person name="Jeffery I.B."/>
            <person name="Cooney J.C."/>
            <person name="Kagawa T.F."/>
            <person name="Liu W."/>
            <person name="Song Y."/>
            <person name="Salvetti E."/>
            <person name="Wrobel A."/>
            <person name="Rasinkangas P."/>
            <person name="Parkhill J."/>
            <person name="Rea M.C."/>
            <person name="O'Sullivan O."/>
            <person name="Ritari J."/>
            <person name="Douillard F.P."/>
            <person name="Paul Ross R."/>
            <person name="Yang R."/>
            <person name="Briner A.E."/>
            <person name="Felis G.E."/>
            <person name="de Vos W.M."/>
            <person name="Barrangou R."/>
            <person name="Klaenhammer T.R."/>
            <person name="Caufield P.W."/>
            <person name="Cui Y."/>
            <person name="Zhang H."/>
            <person name="O'Toole P.W."/>
        </authorList>
    </citation>
    <scope>NUCLEOTIDE SEQUENCE [LARGE SCALE GENOMIC DNA]</scope>
    <source>
        <strain evidence="8 11">ATCC BAA-66</strain>
        <strain evidence="9 10">DSM 13344</strain>
    </source>
</reference>
<evidence type="ECO:0000313" key="9">
    <source>
        <dbReference type="EMBL" id="KRN30890.1"/>
    </source>
</evidence>
<feature type="transmembrane region" description="Helical" evidence="7">
    <location>
        <begin position="92"/>
        <end position="109"/>
    </location>
</feature>
<dbReference type="PANTHER" id="PTHR20855">
    <property type="entry name" value="ADIPOR/PROGESTIN RECEPTOR-RELATED"/>
    <property type="match status" value="1"/>
</dbReference>
<dbReference type="AlphaFoldDB" id="A0A0R2G0D4"/>
<keyword evidence="6" id="KW-0479">Metal-binding</keyword>
<dbReference type="Proteomes" id="UP000051645">
    <property type="component" value="Unassembled WGS sequence"/>
</dbReference>
<organism evidence="9 10">
    <name type="scientific">Lactobacillus selangorensis</name>
    <dbReference type="NCBI Taxonomy" id="81857"/>
    <lineage>
        <taxon>Bacteria</taxon>
        <taxon>Bacillati</taxon>
        <taxon>Bacillota</taxon>
        <taxon>Bacilli</taxon>
        <taxon>Lactobacillales</taxon>
        <taxon>Lactobacillaceae</taxon>
        <taxon>Lactobacillus</taxon>
    </lineage>
</organism>
<dbReference type="InterPro" id="IPR005744">
    <property type="entry name" value="Hy-lIII"/>
</dbReference>
<dbReference type="EMBL" id="JQAT01000004">
    <property type="protein sequence ID" value="KRN28234.1"/>
    <property type="molecule type" value="Genomic_DNA"/>
</dbReference>
<feature type="transmembrane region" description="Helical" evidence="7">
    <location>
        <begin position="200"/>
        <end position="219"/>
    </location>
</feature>
<feature type="transmembrane region" description="Helical" evidence="7">
    <location>
        <begin position="115"/>
        <end position="133"/>
    </location>
</feature>
<dbReference type="GO" id="GO:0016020">
    <property type="term" value="C:membrane"/>
    <property type="evidence" value="ECO:0007669"/>
    <property type="project" value="InterPro"/>
</dbReference>
<evidence type="ECO:0000256" key="1">
    <source>
        <dbReference type="ARBA" id="ARBA00004127"/>
    </source>
</evidence>
<gene>
    <name evidence="8" type="ORF">IV38_GL001688</name>
    <name evidence="9" type="ORF">IV40_GL001527</name>
</gene>
<keyword evidence="10" id="KW-1185">Reference proteome</keyword>
<evidence type="ECO:0000256" key="2">
    <source>
        <dbReference type="ARBA" id="ARBA00008488"/>
    </source>
</evidence>
<feature type="transmembrane region" description="Helical" evidence="7">
    <location>
        <begin position="168"/>
        <end position="188"/>
    </location>
</feature>
<evidence type="ECO:0000313" key="10">
    <source>
        <dbReference type="Proteomes" id="UP000051645"/>
    </source>
</evidence>
<comment type="caution">
    <text evidence="9">The sequence shown here is derived from an EMBL/GenBank/DDBJ whole genome shotgun (WGS) entry which is preliminary data.</text>
</comment>
<comment type="similarity">
    <text evidence="2">Belongs to the UPF0073 (Hly-III) family.</text>
</comment>
<accession>A0A0R2G0D4</accession>
<feature type="binding site" evidence="6">
    <location>
        <position position="203"/>
    </location>
    <ligand>
        <name>Zn(2+)</name>
        <dbReference type="ChEBI" id="CHEBI:29105"/>
    </ligand>
</feature>
<evidence type="ECO:0000256" key="6">
    <source>
        <dbReference type="PIRSR" id="PIRSR604254-1"/>
    </source>
</evidence>
<evidence type="ECO:0000256" key="7">
    <source>
        <dbReference type="SAM" id="Phobius"/>
    </source>
</evidence>
<evidence type="ECO:0008006" key="12">
    <source>
        <dbReference type="Google" id="ProtNLM"/>
    </source>
</evidence>
<dbReference type="STRING" id="81857.IV38_GL001688"/>
<evidence type="ECO:0000256" key="3">
    <source>
        <dbReference type="ARBA" id="ARBA00022692"/>
    </source>
</evidence>
<dbReference type="NCBIfam" id="TIGR01065">
    <property type="entry name" value="hlyIII"/>
    <property type="match status" value="1"/>
</dbReference>
<dbReference type="GO" id="GO:0140911">
    <property type="term" value="F:pore-forming activity"/>
    <property type="evidence" value="ECO:0007669"/>
    <property type="project" value="InterPro"/>
</dbReference>
<dbReference type="InterPro" id="IPR004254">
    <property type="entry name" value="AdipoR/HlyIII-related"/>
</dbReference>
<feature type="binding site" evidence="6">
    <location>
        <position position="199"/>
    </location>
    <ligand>
        <name>Zn(2+)</name>
        <dbReference type="ChEBI" id="CHEBI:29105"/>
    </ligand>
</feature>
<feature type="transmembrane region" description="Helical" evidence="7">
    <location>
        <begin position="52"/>
        <end position="72"/>
    </location>
</feature>
<evidence type="ECO:0000313" key="11">
    <source>
        <dbReference type="Proteomes" id="UP000051751"/>
    </source>
</evidence>
<dbReference type="Pfam" id="PF03006">
    <property type="entry name" value="HlyIII"/>
    <property type="match status" value="1"/>
</dbReference>
<sequence>MDQMQKRSITTTTIVLEILNAVTHGIGLIGSLIALAFLFGKADYLQLDQIEMTSLVIYSVTLISLYLASTLYHSFVFTKVHRFFQIIDHSNIFLLIAGTYTPYCLIVIANTLGRWLLAGIWLLAIGGILLHILTDGRFQNVETTIYVAMGWLCMLAVKPLYANLSTSGFWLLVAGGIVFTLGAVIYSITRRFKGGLAGHLIWHLFVMLGTTCMFLSIYLNL</sequence>
<dbReference type="GO" id="GO:0012505">
    <property type="term" value="C:endomembrane system"/>
    <property type="evidence" value="ECO:0007669"/>
    <property type="project" value="UniProtKB-SubCell"/>
</dbReference>
<keyword evidence="5 7" id="KW-0472">Membrane</keyword>
<dbReference type="Proteomes" id="UP000051751">
    <property type="component" value="Unassembled WGS sequence"/>
</dbReference>
<evidence type="ECO:0000256" key="5">
    <source>
        <dbReference type="ARBA" id="ARBA00023136"/>
    </source>
</evidence>
<evidence type="ECO:0000313" key="8">
    <source>
        <dbReference type="EMBL" id="KRN28234.1"/>
    </source>
</evidence>
<feature type="binding site" evidence="6">
    <location>
        <position position="73"/>
    </location>
    <ligand>
        <name>Zn(2+)</name>
        <dbReference type="ChEBI" id="CHEBI:29105"/>
    </ligand>
</feature>
<dbReference type="EMBL" id="JQAZ01000005">
    <property type="protein sequence ID" value="KRN30890.1"/>
    <property type="molecule type" value="Genomic_DNA"/>
</dbReference>
<comment type="subcellular location">
    <subcellularLocation>
        <location evidence="1">Endomembrane system</location>
        <topology evidence="1">Multi-pass membrane protein</topology>
    </subcellularLocation>
</comment>
<dbReference type="PATRIC" id="fig|81857.3.peg.1698"/>
<protein>
    <recommendedName>
        <fullName evidence="12">Hemolysin III</fullName>
    </recommendedName>
</protein>
<dbReference type="GO" id="GO:0046872">
    <property type="term" value="F:metal ion binding"/>
    <property type="evidence" value="ECO:0007669"/>
    <property type="project" value="UniProtKB-KW"/>
</dbReference>